<dbReference type="Proteomes" id="UP000060630">
    <property type="component" value="Unassembled WGS sequence"/>
</dbReference>
<comment type="caution">
    <text evidence="1">The sequence shown here is derived from an EMBL/GenBank/DDBJ whole genome shotgun (WGS) entry which is preliminary data.</text>
</comment>
<evidence type="ECO:0000313" key="1">
    <source>
        <dbReference type="EMBL" id="KWA84034.1"/>
    </source>
</evidence>
<name>A0A106QBN9_9BURK</name>
<organism evidence="1 2">
    <name type="scientific">Burkholderia ubonensis</name>
    <dbReference type="NCBI Taxonomy" id="101571"/>
    <lineage>
        <taxon>Bacteria</taxon>
        <taxon>Pseudomonadati</taxon>
        <taxon>Pseudomonadota</taxon>
        <taxon>Betaproteobacteria</taxon>
        <taxon>Burkholderiales</taxon>
        <taxon>Burkholderiaceae</taxon>
        <taxon>Burkholderia</taxon>
        <taxon>Burkholderia cepacia complex</taxon>
    </lineage>
</organism>
<proteinExistence type="predicted"/>
<dbReference type="AlphaFoldDB" id="A0A106QBN9"/>
<reference evidence="1 2" key="1">
    <citation type="submission" date="2015-11" db="EMBL/GenBank/DDBJ databases">
        <title>Expanding the genomic diversity of Burkholderia species for the development of highly accurate diagnostics.</title>
        <authorList>
            <person name="Sahl J."/>
            <person name="Keim P."/>
            <person name="Wagner D."/>
        </authorList>
    </citation>
    <scope>NUCLEOTIDE SEQUENCE [LARGE SCALE GENOMIC DNA]</scope>
    <source>
        <strain evidence="1 2">MSMB2087WGS</strain>
    </source>
</reference>
<gene>
    <name evidence="1" type="ORF">WL29_21960</name>
</gene>
<sequence length="115" mass="12674">MKMARITIGNSKVSGFVNLVADKRLIIGTGSYNDRNGEKVFKESVTVFLDEKFDGEIPAKGKYVEVSGDLVVQPRKDKPEELNATYNVRFKNQLVEKEAPKKADAPAEAGADNDI</sequence>
<evidence type="ECO:0008006" key="3">
    <source>
        <dbReference type="Google" id="ProtNLM"/>
    </source>
</evidence>
<evidence type="ECO:0000313" key="2">
    <source>
        <dbReference type="Proteomes" id="UP000060630"/>
    </source>
</evidence>
<dbReference type="EMBL" id="LPHD01000049">
    <property type="protein sequence ID" value="KWA84034.1"/>
    <property type="molecule type" value="Genomic_DNA"/>
</dbReference>
<protein>
    <recommendedName>
        <fullName evidence="3">Single-stranded DNA-binding protein</fullName>
    </recommendedName>
</protein>
<accession>A0A106QBN9</accession>